<feature type="non-terminal residue" evidence="2">
    <location>
        <position position="57"/>
    </location>
</feature>
<evidence type="ECO:0000256" key="1">
    <source>
        <dbReference type="SAM" id="MobiDB-lite"/>
    </source>
</evidence>
<proteinExistence type="predicted"/>
<evidence type="ECO:0000313" key="2">
    <source>
        <dbReference type="EMBL" id="SVD60297.1"/>
    </source>
</evidence>
<accession>A0A382WN32</accession>
<organism evidence="2">
    <name type="scientific">marine metagenome</name>
    <dbReference type="NCBI Taxonomy" id="408172"/>
    <lineage>
        <taxon>unclassified sequences</taxon>
        <taxon>metagenomes</taxon>
        <taxon>ecological metagenomes</taxon>
    </lineage>
</organism>
<protein>
    <submittedName>
        <fullName evidence="2">Uncharacterized protein</fullName>
    </submittedName>
</protein>
<feature type="region of interest" description="Disordered" evidence="1">
    <location>
        <begin position="24"/>
        <end position="57"/>
    </location>
</feature>
<dbReference type="AlphaFoldDB" id="A0A382WN32"/>
<dbReference type="EMBL" id="UINC01161231">
    <property type="protein sequence ID" value="SVD60297.1"/>
    <property type="molecule type" value="Genomic_DNA"/>
</dbReference>
<reference evidence="2" key="1">
    <citation type="submission" date="2018-05" db="EMBL/GenBank/DDBJ databases">
        <authorList>
            <person name="Lanie J.A."/>
            <person name="Ng W.-L."/>
            <person name="Kazmierczak K.M."/>
            <person name="Andrzejewski T.M."/>
            <person name="Davidsen T.M."/>
            <person name="Wayne K.J."/>
            <person name="Tettelin H."/>
            <person name="Glass J.I."/>
            <person name="Rusch D."/>
            <person name="Podicherti R."/>
            <person name="Tsui H.-C.T."/>
            <person name="Winkler M.E."/>
        </authorList>
    </citation>
    <scope>NUCLEOTIDE SEQUENCE</scope>
</reference>
<name>A0A382WN32_9ZZZZ</name>
<gene>
    <name evidence="2" type="ORF">METZ01_LOCUS413151</name>
</gene>
<sequence>MIDAVPWSKTMKAKMNIRMMKQITVGRTAPKASARKPADNTPASPINPMRASMFPAS</sequence>